<sequence>MVKRWPWSTSKKKQRTYLDESVATAKRVVVVKQAHKPRREFCSDPGDNPRTPEQSFPKTPSSSSTRIRYKRKKQGSGLSWQSTSDYSVQEDCIIPRNLSIPRELSLELGDDSSVE</sequence>
<feature type="compositionally biased region" description="Polar residues" evidence="1">
    <location>
        <begin position="76"/>
        <end position="86"/>
    </location>
</feature>
<accession>A0A7S2YN79</accession>
<reference evidence="2" key="1">
    <citation type="submission" date="2021-01" db="EMBL/GenBank/DDBJ databases">
        <authorList>
            <person name="Corre E."/>
            <person name="Pelletier E."/>
            <person name="Niang G."/>
            <person name="Scheremetjew M."/>
            <person name="Finn R."/>
            <person name="Kale V."/>
            <person name="Holt S."/>
            <person name="Cochrane G."/>
            <person name="Meng A."/>
            <person name="Brown T."/>
            <person name="Cohen L."/>
        </authorList>
    </citation>
    <scope>NUCLEOTIDE SEQUENCE</scope>
    <source>
        <strain evidence="2">CCMP125</strain>
    </source>
</reference>
<protein>
    <submittedName>
        <fullName evidence="2">Uncharacterized protein</fullName>
    </submittedName>
</protein>
<organism evidence="2">
    <name type="scientific">Entomoneis paludosa</name>
    <dbReference type="NCBI Taxonomy" id="265537"/>
    <lineage>
        <taxon>Eukaryota</taxon>
        <taxon>Sar</taxon>
        <taxon>Stramenopiles</taxon>
        <taxon>Ochrophyta</taxon>
        <taxon>Bacillariophyta</taxon>
        <taxon>Bacillariophyceae</taxon>
        <taxon>Bacillariophycidae</taxon>
        <taxon>Entomoneidaceae</taxon>
        <taxon>Entomoneis</taxon>
    </lineage>
</organism>
<evidence type="ECO:0000256" key="1">
    <source>
        <dbReference type="SAM" id="MobiDB-lite"/>
    </source>
</evidence>
<feature type="compositionally biased region" description="Polar residues" evidence="1">
    <location>
        <begin position="51"/>
        <end position="66"/>
    </location>
</feature>
<evidence type="ECO:0000313" key="2">
    <source>
        <dbReference type="EMBL" id="CAD9985226.1"/>
    </source>
</evidence>
<feature type="region of interest" description="Disordered" evidence="1">
    <location>
        <begin position="35"/>
        <end position="86"/>
    </location>
</feature>
<name>A0A7S2YN79_9STRA</name>
<proteinExistence type="predicted"/>
<dbReference type="AlphaFoldDB" id="A0A7S2YN79"/>
<dbReference type="EMBL" id="HBHT01032829">
    <property type="protein sequence ID" value="CAD9985226.1"/>
    <property type="molecule type" value="Transcribed_RNA"/>
</dbReference>
<gene>
    <name evidence="2" type="ORF">APAL1065_LOCUS22072</name>
</gene>